<protein>
    <submittedName>
        <fullName evidence="2">Stress response protein YvgO</fullName>
    </submittedName>
</protein>
<feature type="signal peptide" evidence="1">
    <location>
        <begin position="1"/>
        <end position="30"/>
    </location>
</feature>
<evidence type="ECO:0000313" key="3">
    <source>
        <dbReference type="Proteomes" id="UP001499993"/>
    </source>
</evidence>
<name>A0ABP9GQI5_9ACTN</name>
<proteinExistence type="predicted"/>
<dbReference type="RefSeq" id="WP_344144835.1">
    <property type="nucleotide sequence ID" value="NZ_BAABIK010000019.1"/>
</dbReference>
<reference evidence="3" key="1">
    <citation type="journal article" date="2019" name="Int. J. Syst. Evol. Microbiol.">
        <title>The Global Catalogue of Microorganisms (GCM) 10K type strain sequencing project: providing services to taxonomists for standard genome sequencing and annotation.</title>
        <authorList>
            <consortium name="The Broad Institute Genomics Platform"/>
            <consortium name="The Broad Institute Genome Sequencing Center for Infectious Disease"/>
            <person name="Wu L."/>
            <person name="Ma J."/>
        </authorList>
    </citation>
    <scope>NUCLEOTIDE SEQUENCE [LARGE SCALE GENOMIC DNA]</scope>
    <source>
        <strain evidence="3">JCM 18123</strain>
    </source>
</reference>
<gene>
    <name evidence="2" type="primary">yvgO_1</name>
    <name evidence="2" type="ORF">GCM10023224_34570</name>
</gene>
<sequence length="173" mass="18346">MPPVLKRMSTAAVGAVAAAGLLVPAGTAMAAPAAPEAPAPASQTAATQAKTMGVKIDLGSAVVNISSRIFDIAVTAIERNQNRSGYVKSLMEGAFYDAGQSYNVMVVKADHPYSFDLDNIVYDGTVHASGYPAFRVLVFDSGRFTNEGDGGYINWAFRGWFDRSGMTVDFRKP</sequence>
<comment type="caution">
    <text evidence="2">The sequence shown here is derived from an EMBL/GenBank/DDBJ whole genome shotgun (WGS) entry which is preliminary data.</text>
</comment>
<evidence type="ECO:0000313" key="2">
    <source>
        <dbReference type="EMBL" id="GAA4947854.1"/>
    </source>
</evidence>
<keyword evidence="1" id="KW-0732">Signal</keyword>
<evidence type="ECO:0000256" key="1">
    <source>
        <dbReference type="SAM" id="SignalP"/>
    </source>
</evidence>
<dbReference type="EMBL" id="BAABIK010000019">
    <property type="protein sequence ID" value="GAA4947854.1"/>
    <property type="molecule type" value="Genomic_DNA"/>
</dbReference>
<accession>A0ABP9GQI5</accession>
<keyword evidence="3" id="KW-1185">Reference proteome</keyword>
<organism evidence="2 3">
    <name type="scientific">Streptomonospora halophila</name>
    <dbReference type="NCBI Taxonomy" id="427369"/>
    <lineage>
        <taxon>Bacteria</taxon>
        <taxon>Bacillati</taxon>
        <taxon>Actinomycetota</taxon>
        <taxon>Actinomycetes</taxon>
        <taxon>Streptosporangiales</taxon>
        <taxon>Nocardiopsidaceae</taxon>
        <taxon>Streptomonospora</taxon>
    </lineage>
</organism>
<dbReference type="Proteomes" id="UP001499993">
    <property type="component" value="Unassembled WGS sequence"/>
</dbReference>
<feature type="chain" id="PRO_5047439037" evidence="1">
    <location>
        <begin position="31"/>
        <end position="173"/>
    </location>
</feature>